<reference evidence="1" key="1">
    <citation type="journal article" date="2019" name="MBio">
        <title>Virus Genomes from Deep Sea Sediments Expand the Ocean Megavirome and Support Independent Origins of Viral Gigantism.</title>
        <authorList>
            <person name="Backstrom D."/>
            <person name="Yutin N."/>
            <person name="Jorgensen S.L."/>
            <person name="Dharamshi J."/>
            <person name="Homa F."/>
            <person name="Zaremba-Niedwiedzka K."/>
            <person name="Spang A."/>
            <person name="Wolf Y.I."/>
            <person name="Koonin E.V."/>
            <person name="Ettema T.J."/>
        </authorList>
    </citation>
    <scope>NUCLEOTIDE SEQUENCE</scope>
</reference>
<protein>
    <recommendedName>
        <fullName evidence="2">Ankyrin repeat protein</fullName>
    </recommendedName>
</protein>
<dbReference type="InterPro" id="IPR036770">
    <property type="entry name" value="Ankyrin_rpt-contain_sf"/>
</dbReference>
<dbReference type="EMBL" id="MK500578">
    <property type="protein sequence ID" value="QBK92517.1"/>
    <property type="molecule type" value="Genomic_DNA"/>
</dbReference>
<sequence>MDILKHVHEIIVEKYKKMGFKGGFKLNILRETYIDIACSHGNNAAFKYLGKSSLSKEFWRDKAITVVLKGNKELAVFIYKKFYRYPDFFMKRAIESYQPFPPPFSEIGSQYLEIVKYFKDKCSDIEDHLYHAAKLGKIEIMKLLETKYDPDKYLVNAIISKNISILDHVLFLVSDTFKAICETIALDYVTIFIYIDIRRTFTFDQRKKIFHLALRHNASKMIHYLHDEEIIKGENWDKHLLNAVKKDYVDIVIYIINNHTGSFKMKSEKILNIAESCNSSQCVDLFTSSESVS</sequence>
<organism evidence="1">
    <name type="scientific">Pithovirus LCPAC401</name>
    <dbReference type="NCBI Taxonomy" id="2506595"/>
    <lineage>
        <taxon>Viruses</taxon>
        <taxon>Pithoviruses</taxon>
    </lineage>
</organism>
<evidence type="ECO:0008006" key="2">
    <source>
        <dbReference type="Google" id="ProtNLM"/>
    </source>
</evidence>
<accession>A0A481Z9M7</accession>
<dbReference type="SUPFAM" id="SSF48403">
    <property type="entry name" value="Ankyrin repeat"/>
    <property type="match status" value="1"/>
</dbReference>
<name>A0A481Z9M7_9VIRU</name>
<evidence type="ECO:0000313" key="1">
    <source>
        <dbReference type="EMBL" id="QBK92517.1"/>
    </source>
</evidence>
<proteinExistence type="predicted"/>
<gene>
    <name evidence="1" type="ORF">LCPAC401_01550</name>
</gene>